<dbReference type="InterPro" id="IPR029058">
    <property type="entry name" value="AB_hydrolase_fold"/>
</dbReference>
<comment type="caution">
    <text evidence="3">The sequence shown here is derived from an EMBL/GenBank/DDBJ whole genome shotgun (WGS) entry which is preliminary data.</text>
</comment>
<gene>
    <name evidence="3" type="ORF">ACFPZN_55205</name>
</gene>
<keyword evidence="4" id="KW-1185">Reference proteome</keyword>
<protein>
    <submittedName>
        <fullName evidence="3">Alpha/beta fold hydrolase</fullName>
    </submittedName>
</protein>
<evidence type="ECO:0000313" key="3">
    <source>
        <dbReference type="EMBL" id="MFC5754823.1"/>
    </source>
</evidence>
<dbReference type="Proteomes" id="UP001596074">
    <property type="component" value="Unassembled WGS sequence"/>
</dbReference>
<evidence type="ECO:0000313" key="4">
    <source>
        <dbReference type="Proteomes" id="UP001596074"/>
    </source>
</evidence>
<evidence type="ECO:0000259" key="2">
    <source>
        <dbReference type="Pfam" id="PF12697"/>
    </source>
</evidence>
<dbReference type="PANTHER" id="PTHR43798">
    <property type="entry name" value="MONOACYLGLYCEROL LIPASE"/>
    <property type="match status" value="1"/>
</dbReference>
<dbReference type="Pfam" id="PF12697">
    <property type="entry name" value="Abhydrolase_6"/>
    <property type="match status" value="1"/>
</dbReference>
<proteinExistence type="predicted"/>
<dbReference type="Gene3D" id="3.40.50.1820">
    <property type="entry name" value="alpha/beta hydrolase"/>
    <property type="match status" value="1"/>
</dbReference>
<reference evidence="4" key="1">
    <citation type="journal article" date="2019" name="Int. J. Syst. Evol. Microbiol.">
        <title>The Global Catalogue of Microorganisms (GCM) 10K type strain sequencing project: providing services to taxonomists for standard genome sequencing and annotation.</title>
        <authorList>
            <consortium name="The Broad Institute Genomics Platform"/>
            <consortium name="The Broad Institute Genome Sequencing Center for Infectious Disease"/>
            <person name="Wu L."/>
            <person name="Ma J."/>
        </authorList>
    </citation>
    <scope>NUCLEOTIDE SEQUENCE [LARGE SCALE GENOMIC DNA]</scope>
    <source>
        <strain evidence="4">KCTC 42087</strain>
    </source>
</reference>
<dbReference type="EMBL" id="JBHSON010000187">
    <property type="protein sequence ID" value="MFC5754823.1"/>
    <property type="molecule type" value="Genomic_DNA"/>
</dbReference>
<accession>A0ABW1AJW0</accession>
<name>A0ABW1AJW0_9ACTN</name>
<dbReference type="SUPFAM" id="SSF53474">
    <property type="entry name" value="alpha/beta-Hydrolases"/>
    <property type="match status" value="1"/>
</dbReference>
<keyword evidence="1 3" id="KW-0378">Hydrolase</keyword>
<dbReference type="GO" id="GO:0016787">
    <property type="term" value="F:hydrolase activity"/>
    <property type="evidence" value="ECO:0007669"/>
    <property type="project" value="UniProtKB-KW"/>
</dbReference>
<feature type="domain" description="AB hydrolase-1" evidence="2">
    <location>
        <begin position="22"/>
        <end position="268"/>
    </location>
</feature>
<dbReference type="PANTHER" id="PTHR43798:SF31">
    <property type="entry name" value="AB HYDROLASE SUPERFAMILY PROTEIN YCLE"/>
    <property type="match status" value="1"/>
</dbReference>
<dbReference type="RefSeq" id="WP_378293306.1">
    <property type="nucleotide sequence ID" value="NZ_JBHSON010000187.1"/>
</dbReference>
<dbReference type="InterPro" id="IPR000073">
    <property type="entry name" value="AB_hydrolase_1"/>
</dbReference>
<sequence length="275" mass="29402">MRIANAAGEQVHVVESGEGPPLLLASGLGGAWFDWDPTVELLREDHRVVVYDNPGLGRSPAAQAPPSLRRNVRIMAALADEIGPPVTVLAHSMGAFTAEALARLHPELLNGLVLVDPSQERDPCARPRLAAALDPLARALGTGLNATRLARLAGPAGRRLVLRFTSDRDDTVPAETVRDVYGRGTVLGTIVAEELAYREMAADLDALRDRRPFPDLPLVVLTALGDAGPSWAEGHRRLAAMSPRGRQVELPRAKHMLQLDRPDAIADAVAAVAKP</sequence>
<organism evidence="3 4">
    <name type="scientific">Actinomadura rugatobispora</name>
    <dbReference type="NCBI Taxonomy" id="1994"/>
    <lineage>
        <taxon>Bacteria</taxon>
        <taxon>Bacillati</taxon>
        <taxon>Actinomycetota</taxon>
        <taxon>Actinomycetes</taxon>
        <taxon>Streptosporangiales</taxon>
        <taxon>Thermomonosporaceae</taxon>
        <taxon>Actinomadura</taxon>
    </lineage>
</organism>
<dbReference type="InterPro" id="IPR050266">
    <property type="entry name" value="AB_hydrolase_sf"/>
</dbReference>
<evidence type="ECO:0000256" key="1">
    <source>
        <dbReference type="ARBA" id="ARBA00022801"/>
    </source>
</evidence>